<name>R9GMK1_9SPHI</name>
<keyword evidence="2" id="KW-1185">Reference proteome</keyword>
<dbReference type="eggNOG" id="COG5434">
    <property type="taxonomic scope" value="Bacteria"/>
</dbReference>
<sequence>MGDLNLVRNIKFEDIRIDDFPDGKLFSIRTFYNQKYNTGPGRAIEDVFLRK</sequence>
<organism evidence="1 2">
    <name type="scientific">Arcticibacter svalbardensis MN12-7</name>
    <dbReference type="NCBI Taxonomy" id="1150600"/>
    <lineage>
        <taxon>Bacteria</taxon>
        <taxon>Pseudomonadati</taxon>
        <taxon>Bacteroidota</taxon>
        <taxon>Sphingobacteriia</taxon>
        <taxon>Sphingobacteriales</taxon>
        <taxon>Sphingobacteriaceae</taxon>
        <taxon>Arcticibacter</taxon>
    </lineage>
</organism>
<dbReference type="EMBL" id="AQPN01000143">
    <property type="protein sequence ID" value="EOR92750.1"/>
    <property type="molecule type" value="Genomic_DNA"/>
</dbReference>
<dbReference type="AlphaFoldDB" id="R9GMK1"/>
<accession>R9GMK1</accession>
<protein>
    <submittedName>
        <fullName evidence="1">Uncharacterized protein</fullName>
    </submittedName>
</protein>
<evidence type="ECO:0000313" key="2">
    <source>
        <dbReference type="Proteomes" id="UP000014174"/>
    </source>
</evidence>
<gene>
    <name evidence="1" type="ORF">ADIARSV_4032</name>
</gene>
<comment type="caution">
    <text evidence="1">The sequence shown here is derived from an EMBL/GenBank/DDBJ whole genome shotgun (WGS) entry which is preliminary data.</text>
</comment>
<dbReference type="Proteomes" id="UP000014174">
    <property type="component" value="Unassembled WGS sequence"/>
</dbReference>
<proteinExistence type="predicted"/>
<dbReference type="STRING" id="1150600.ADIARSV_4032"/>
<reference evidence="1 2" key="1">
    <citation type="journal article" date="2013" name="Genome Announc.">
        <title>Draft Genome Sequence of Arcticibacter svalbardensis Strain MN12-7T, a Member of the Family Sphingobacteriaceae Isolated from an Arctic Soil Sample.</title>
        <authorList>
            <person name="Shivaji S."/>
            <person name="Ara S."/>
            <person name="Prasad S."/>
            <person name="Manasa B.P."/>
            <person name="Begum Z."/>
            <person name="Singh A."/>
            <person name="Kumar Pinnaka A."/>
        </authorList>
    </citation>
    <scope>NUCLEOTIDE SEQUENCE [LARGE SCALE GENOMIC DNA]</scope>
    <source>
        <strain evidence="1 2">MN12-7</strain>
    </source>
</reference>
<evidence type="ECO:0000313" key="1">
    <source>
        <dbReference type="EMBL" id="EOR92750.1"/>
    </source>
</evidence>